<dbReference type="Proteomes" id="UP000234456">
    <property type="component" value="Unassembled WGS sequence"/>
</dbReference>
<sequence length="203" mass="21692">MSDLALNEEQRDALQEIANIGMGKAGAALAALLGEFVTLSVPGIKLVDAAQLRADLLGGDVAGDTPPPVRQAFQSDISGEAIVLFGKDGREELEELMGYDDADVNVGSEALSDIANLLVGACVRSVFEQLGRNLSFSRPSFVPPSALAHALSDEQLGRWDVALLLEVRFTLERGGFVAQLVMLLPETAIRKMKDALEQFLQAL</sequence>
<dbReference type="InterPro" id="IPR051469">
    <property type="entry name" value="FliN/MopA/SpaO"/>
</dbReference>
<dbReference type="PANTHER" id="PTHR43484:SF1">
    <property type="entry name" value="FLAGELLAR MOTOR SWITCH PROTEIN FLIN"/>
    <property type="match status" value="1"/>
</dbReference>
<keyword evidence="1" id="KW-0145">Chemotaxis</keyword>
<evidence type="ECO:0000313" key="3">
    <source>
        <dbReference type="EMBL" id="PLC42724.1"/>
    </source>
</evidence>
<reference evidence="3 4" key="1">
    <citation type="submission" date="2017-12" db="EMBL/GenBank/DDBJ databases">
        <title>Draft genome sequence of Ralstonia pickettii 52.</title>
        <authorList>
            <person name="Zheng B."/>
        </authorList>
    </citation>
    <scope>NUCLEOTIDE SEQUENCE [LARGE SCALE GENOMIC DNA]</scope>
    <source>
        <strain evidence="3 4">52</strain>
    </source>
</reference>
<protein>
    <submittedName>
        <fullName evidence="3">Chemotaxis protein CheC</fullName>
    </submittedName>
</protein>
<dbReference type="InterPro" id="IPR028976">
    <property type="entry name" value="CheC-like_sf"/>
</dbReference>
<feature type="domain" description="CheC-like protein" evidence="2">
    <location>
        <begin position="9"/>
        <end position="45"/>
    </location>
</feature>
<accession>A0A2N4TSP8</accession>
<dbReference type="SUPFAM" id="SSF103039">
    <property type="entry name" value="CheC-like"/>
    <property type="match status" value="1"/>
</dbReference>
<dbReference type="PANTHER" id="PTHR43484">
    <property type="match status" value="1"/>
</dbReference>
<dbReference type="AlphaFoldDB" id="A0A2N4TSP8"/>
<evidence type="ECO:0000313" key="4">
    <source>
        <dbReference type="Proteomes" id="UP000234456"/>
    </source>
</evidence>
<dbReference type="Pfam" id="PF04509">
    <property type="entry name" value="CheC"/>
    <property type="match status" value="1"/>
</dbReference>
<dbReference type="CDD" id="cd17910">
    <property type="entry name" value="CheC_ClassII"/>
    <property type="match status" value="1"/>
</dbReference>
<comment type="caution">
    <text evidence="3">The sequence shown here is derived from an EMBL/GenBank/DDBJ whole genome shotgun (WGS) entry which is preliminary data.</text>
</comment>
<dbReference type="OrthoDB" id="9812187at2"/>
<dbReference type="InterPro" id="IPR007597">
    <property type="entry name" value="CheC"/>
</dbReference>
<evidence type="ECO:0000256" key="1">
    <source>
        <dbReference type="ARBA" id="ARBA00022500"/>
    </source>
</evidence>
<name>A0A2N4TSP8_RALPI</name>
<evidence type="ECO:0000259" key="2">
    <source>
        <dbReference type="Pfam" id="PF04509"/>
    </source>
</evidence>
<dbReference type="GO" id="GO:0006935">
    <property type="term" value="P:chemotaxis"/>
    <property type="evidence" value="ECO:0007669"/>
    <property type="project" value="UniProtKB-KW"/>
</dbReference>
<dbReference type="EMBL" id="PKQE01000002">
    <property type="protein sequence ID" value="PLC42724.1"/>
    <property type="molecule type" value="Genomic_DNA"/>
</dbReference>
<gene>
    <name evidence="3" type="ORF">C0Q88_12345</name>
</gene>
<organism evidence="3 4">
    <name type="scientific">Ralstonia pickettii</name>
    <name type="common">Burkholderia pickettii</name>
    <dbReference type="NCBI Taxonomy" id="329"/>
    <lineage>
        <taxon>Bacteria</taxon>
        <taxon>Pseudomonadati</taxon>
        <taxon>Pseudomonadota</taxon>
        <taxon>Betaproteobacteria</taxon>
        <taxon>Burkholderiales</taxon>
        <taxon>Burkholderiaceae</taxon>
        <taxon>Ralstonia</taxon>
    </lineage>
</organism>
<dbReference type="RefSeq" id="WP_102065782.1">
    <property type="nucleotide sequence ID" value="NZ_PKQE01000002.1"/>
</dbReference>
<proteinExistence type="predicted"/>
<dbReference type="Gene3D" id="3.40.1550.10">
    <property type="entry name" value="CheC-like"/>
    <property type="match status" value="1"/>
</dbReference>
<dbReference type="GO" id="GO:0016787">
    <property type="term" value="F:hydrolase activity"/>
    <property type="evidence" value="ECO:0007669"/>
    <property type="project" value="InterPro"/>
</dbReference>